<evidence type="ECO:0000259" key="2">
    <source>
        <dbReference type="Pfam" id="PF09925"/>
    </source>
</evidence>
<feature type="transmembrane region" description="Helical" evidence="1">
    <location>
        <begin position="108"/>
        <end position="131"/>
    </location>
</feature>
<keyword evidence="1" id="KW-0472">Membrane</keyword>
<gene>
    <name evidence="3" type="ORF">OS133_07830</name>
    <name evidence="4" type="ORF">OS134_07885</name>
</gene>
<dbReference type="EMBL" id="JAPMLE010000001">
    <property type="protein sequence ID" value="MDR8523595.1"/>
    <property type="molecule type" value="Genomic_DNA"/>
</dbReference>
<feature type="domain" description="DUF2157" evidence="2">
    <location>
        <begin position="10"/>
        <end position="166"/>
    </location>
</feature>
<feature type="transmembrane region" description="Helical" evidence="1">
    <location>
        <begin position="164"/>
        <end position="184"/>
    </location>
</feature>
<evidence type="ECO:0000256" key="1">
    <source>
        <dbReference type="SAM" id="Phobius"/>
    </source>
</evidence>
<feature type="transmembrane region" description="Helical" evidence="1">
    <location>
        <begin position="143"/>
        <end position="159"/>
    </location>
</feature>
<keyword evidence="6" id="KW-1185">Reference proteome</keyword>
<keyword evidence="1" id="KW-1133">Transmembrane helix</keyword>
<proteinExistence type="predicted"/>
<dbReference type="Proteomes" id="UP001271263">
    <property type="component" value="Unassembled WGS sequence"/>
</dbReference>
<feature type="transmembrane region" description="Helical" evidence="1">
    <location>
        <begin position="285"/>
        <end position="308"/>
    </location>
</feature>
<protein>
    <submittedName>
        <fullName evidence="3">DUF2157 domain-containing protein</fullName>
    </submittedName>
</protein>
<dbReference type="EMBL" id="JAPMLD010000002">
    <property type="protein sequence ID" value="MDW4823970.1"/>
    <property type="molecule type" value="Genomic_DNA"/>
</dbReference>
<dbReference type="Pfam" id="PF09925">
    <property type="entry name" value="DUF2157"/>
    <property type="match status" value="1"/>
</dbReference>
<keyword evidence="1" id="KW-0812">Transmembrane</keyword>
<accession>A0AAW8NMJ4</accession>
<evidence type="ECO:0000313" key="6">
    <source>
        <dbReference type="Proteomes" id="UP001271263"/>
    </source>
</evidence>
<feature type="transmembrane region" description="Helical" evidence="1">
    <location>
        <begin position="314"/>
        <end position="335"/>
    </location>
</feature>
<reference evidence="3" key="2">
    <citation type="submission" date="2022-11" db="EMBL/GenBank/DDBJ databases">
        <title>Prophages regulate Shewanella fidelis motility and biofilm formation: implications for gut colonization dynamics in Ciona robusta.</title>
        <authorList>
            <person name="Natarajan O."/>
            <person name="Gibboney S.L."/>
            <person name="Young M.N."/>
            <person name="Lim S.J."/>
            <person name="Pluta N."/>
            <person name="Atkinson C.G.F."/>
            <person name="Leigh B.A."/>
            <person name="Liberti A."/>
            <person name="Kees E."/>
            <person name="Breitbart M."/>
            <person name="Gralnick J."/>
            <person name="Dishaw L.J."/>
        </authorList>
    </citation>
    <scope>NUCLEOTIDE SEQUENCE</scope>
    <source>
        <strain evidence="3">3313</strain>
    </source>
</reference>
<organism evidence="3 5">
    <name type="scientific">Shewanella fidelis</name>
    <dbReference type="NCBI Taxonomy" id="173509"/>
    <lineage>
        <taxon>Bacteria</taxon>
        <taxon>Pseudomonadati</taxon>
        <taxon>Pseudomonadota</taxon>
        <taxon>Gammaproteobacteria</taxon>
        <taxon>Alteromonadales</taxon>
        <taxon>Shewanellaceae</taxon>
        <taxon>Shewanella</taxon>
    </lineage>
</organism>
<dbReference type="Proteomes" id="UP001259340">
    <property type="component" value="Unassembled WGS sequence"/>
</dbReference>
<evidence type="ECO:0000313" key="4">
    <source>
        <dbReference type="EMBL" id="MDW4823970.1"/>
    </source>
</evidence>
<evidence type="ECO:0000313" key="5">
    <source>
        <dbReference type="Proteomes" id="UP001259340"/>
    </source>
</evidence>
<dbReference type="RefSeq" id="WP_310654517.1">
    <property type="nucleotide sequence ID" value="NZ_JAPMLA010000001.1"/>
</dbReference>
<reference evidence="4 6" key="1">
    <citation type="journal article" date="2022" name="bioRxiv">
        <title>Prophages regulate Shewanella fidelis 3313 motility and biofilm formation: implications for gut colonization dynamics in Ciona robusta.</title>
        <authorList>
            <person name="Natarajan O."/>
            <person name="Gibboney S.L."/>
            <person name="Young M.N."/>
            <person name="Lim S.J."/>
            <person name="Pluta N."/>
            <person name="Atkinson C.G."/>
            <person name="Leigh B.A."/>
            <person name="Liberti A."/>
            <person name="Kees E.D."/>
            <person name="Breitbart M."/>
            <person name="Gralnick J.A."/>
            <person name="Dishaw L.J."/>
        </authorList>
    </citation>
    <scope>NUCLEOTIDE SEQUENCE [LARGE SCALE GENOMIC DNA]</scope>
    <source>
        <strain evidence="4 6">JG4066</strain>
    </source>
</reference>
<feature type="transmembrane region" description="Helical" evidence="1">
    <location>
        <begin position="49"/>
        <end position="70"/>
    </location>
</feature>
<sequence>MKNLKSTVLRWFEQGLIAEDCLPKALVTAQESQTNIATAIQWSALISLLLNWLGGLLLGSGIVFFVAANWQTMGAFARFALVEILLLCSITAYVIVRRRAIRAGDHHGFGFTSANAILLISALIIGSLLALVGQTYQTGADPWQLFAIWSLFILPLAFVSGNELLWLLLAGLVNLALVLYFQTFPGSMELLFGSSTMVAVLFALNLCLHLACCLLNGRFFTTDLVLKARFNLPLFQQLTILAALAAITMLSIEALFDEATGLWLIVYTAVICLGYLLYNHKLKDIFPLAIGGYSLVTVVNCLFIRVAVESSDLVSMFFLVGFSIIGSTTGITLWLKQRHKAFSKGAQASC</sequence>
<dbReference type="InterPro" id="IPR018677">
    <property type="entry name" value="DUF2157"/>
</dbReference>
<evidence type="ECO:0000313" key="3">
    <source>
        <dbReference type="EMBL" id="MDR8523595.1"/>
    </source>
</evidence>
<name>A0AAW8NMJ4_9GAMM</name>
<feature type="transmembrane region" description="Helical" evidence="1">
    <location>
        <begin position="262"/>
        <end position="278"/>
    </location>
</feature>
<feature type="transmembrane region" description="Helical" evidence="1">
    <location>
        <begin position="76"/>
        <end position="96"/>
    </location>
</feature>
<feature type="transmembrane region" description="Helical" evidence="1">
    <location>
        <begin position="190"/>
        <end position="217"/>
    </location>
</feature>
<dbReference type="AlphaFoldDB" id="A0AAW8NMJ4"/>
<feature type="transmembrane region" description="Helical" evidence="1">
    <location>
        <begin position="238"/>
        <end position="256"/>
    </location>
</feature>
<comment type="caution">
    <text evidence="3">The sequence shown here is derived from an EMBL/GenBank/DDBJ whole genome shotgun (WGS) entry which is preliminary data.</text>
</comment>